<evidence type="ECO:0000313" key="9">
    <source>
        <dbReference type="Proteomes" id="UP000003828"/>
    </source>
</evidence>
<dbReference type="GO" id="GO:0006081">
    <property type="term" value="P:aldehyde metabolic process"/>
    <property type="evidence" value="ECO:0007669"/>
    <property type="project" value="InterPro"/>
</dbReference>
<comment type="similarity">
    <text evidence="1 3 6">Belongs to the aldehyde dehydrogenase family.</text>
</comment>
<evidence type="ECO:0000256" key="1">
    <source>
        <dbReference type="ARBA" id="ARBA00009986"/>
    </source>
</evidence>
<dbReference type="EMBL" id="BAEG01000037">
    <property type="protein sequence ID" value="GAB13267.1"/>
    <property type="molecule type" value="Genomic_DNA"/>
</dbReference>
<evidence type="ECO:0000256" key="3">
    <source>
        <dbReference type="PIRNR" id="PIRNR036492"/>
    </source>
</evidence>
<keyword evidence="2 3" id="KW-0560">Oxidoreductase</keyword>
<name>H0QK27_ARTG1</name>
<evidence type="ECO:0000256" key="2">
    <source>
        <dbReference type="ARBA" id="ARBA00023002"/>
    </source>
</evidence>
<comment type="caution">
    <text evidence="8">The sequence shown here is derived from an EMBL/GenBank/DDBJ whole genome shotgun (WGS) entry which is preliminary data.</text>
</comment>
<feature type="active site" evidence="4">
    <location>
        <position position="301"/>
    </location>
</feature>
<gene>
    <name evidence="8" type="ORF">ARGLB_037_01180</name>
</gene>
<dbReference type="Gene3D" id="3.40.605.10">
    <property type="entry name" value="Aldehyde Dehydrogenase, Chain A, domain 1"/>
    <property type="match status" value="1"/>
</dbReference>
<accession>H0QK27</accession>
<dbReference type="Pfam" id="PF00171">
    <property type="entry name" value="Aldedh"/>
    <property type="match status" value="1"/>
</dbReference>
<dbReference type="PIRSF" id="PIRSF036492">
    <property type="entry name" value="ALDH"/>
    <property type="match status" value="1"/>
</dbReference>
<dbReference type="FunFam" id="3.40.309.10:FF:000012">
    <property type="entry name" value="Betaine aldehyde dehydrogenase"/>
    <property type="match status" value="1"/>
</dbReference>
<feature type="active site" evidence="4 5">
    <location>
        <position position="267"/>
    </location>
</feature>
<dbReference type="Proteomes" id="UP000003828">
    <property type="component" value="Unassembled WGS sequence"/>
</dbReference>
<reference evidence="8 9" key="1">
    <citation type="submission" date="2011-12" db="EMBL/GenBank/DDBJ databases">
        <title>Whole genome shotgun sequence of Arthrobacter globiformis NBRC 12137.</title>
        <authorList>
            <person name="Miyazawa S."/>
            <person name="Hosoyama A."/>
            <person name="Tsuchikane K."/>
            <person name="Katsumata H."/>
            <person name="Yamazaki S."/>
            <person name="Fujita N."/>
        </authorList>
    </citation>
    <scope>NUCLEOTIDE SEQUENCE [LARGE SCALE GENOMIC DNA]</scope>
    <source>
        <strain evidence="8 9">NBRC 12137</strain>
    </source>
</reference>
<evidence type="ECO:0000313" key="8">
    <source>
        <dbReference type="EMBL" id="GAB13267.1"/>
    </source>
</evidence>
<evidence type="ECO:0000259" key="7">
    <source>
        <dbReference type="Pfam" id="PF00171"/>
    </source>
</evidence>
<dbReference type="InterPro" id="IPR016162">
    <property type="entry name" value="Ald_DH_N"/>
</dbReference>
<evidence type="ECO:0000256" key="4">
    <source>
        <dbReference type="PIRSR" id="PIRSR036492-1"/>
    </source>
</evidence>
<organism evidence="8 9">
    <name type="scientific">Arthrobacter globiformis (strain ATCC 8010 / DSM 20124 / JCM 1332 / NBRC 12137 / NCIMB 8907 / NRRL B-2979 / 168)</name>
    <dbReference type="NCBI Taxonomy" id="1077972"/>
    <lineage>
        <taxon>Bacteria</taxon>
        <taxon>Bacillati</taxon>
        <taxon>Actinomycetota</taxon>
        <taxon>Actinomycetes</taxon>
        <taxon>Micrococcales</taxon>
        <taxon>Micrococcaceae</taxon>
        <taxon>Arthrobacter</taxon>
    </lineage>
</organism>
<dbReference type="PROSITE" id="PS00687">
    <property type="entry name" value="ALDEHYDE_DEHYDR_GLU"/>
    <property type="match status" value="1"/>
</dbReference>
<dbReference type="Gene3D" id="3.40.309.10">
    <property type="entry name" value="Aldehyde Dehydrogenase, Chain A, domain 2"/>
    <property type="match status" value="1"/>
</dbReference>
<dbReference type="GO" id="GO:0016620">
    <property type="term" value="F:oxidoreductase activity, acting on the aldehyde or oxo group of donors, NAD or NADP as acceptor"/>
    <property type="evidence" value="ECO:0007669"/>
    <property type="project" value="InterPro"/>
</dbReference>
<dbReference type="OrthoDB" id="6882680at2"/>
<dbReference type="FunFam" id="3.40.605.10:FF:000007">
    <property type="entry name" value="NAD/NADP-dependent betaine aldehyde dehydrogenase"/>
    <property type="match status" value="1"/>
</dbReference>
<dbReference type="InterPro" id="IPR012394">
    <property type="entry name" value="Aldehyde_DH_NAD(P)"/>
</dbReference>
<dbReference type="AlphaFoldDB" id="H0QK27"/>
<evidence type="ECO:0000256" key="5">
    <source>
        <dbReference type="PROSITE-ProRule" id="PRU10007"/>
    </source>
</evidence>
<dbReference type="eggNOG" id="COG1012">
    <property type="taxonomic scope" value="Bacteria"/>
</dbReference>
<dbReference type="InterPro" id="IPR015590">
    <property type="entry name" value="Aldehyde_DH_dom"/>
</dbReference>
<dbReference type="InterPro" id="IPR016163">
    <property type="entry name" value="Ald_DH_C"/>
</dbReference>
<protein>
    <recommendedName>
        <fullName evidence="3">Aldehyde dehydrogenase</fullName>
    </recommendedName>
</protein>
<proteinExistence type="inferred from homology"/>
<dbReference type="InterPro" id="IPR029510">
    <property type="entry name" value="Ald_DH_CS_GLU"/>
</dbReference>
<dbReference type="SUPFAM" id="SSF53720">
    <property type="entry name" value="ALDH-like"/>
    <property type="match status" value="1"/>
</dbReference>
<evidence type="ECO:0000256" key="6">
    <source>
        <dbReference type="RuleBase" id="RU003345"/>
    </source>
</evidence>
<dbReference type="RefSeq" id="WP_003800346.1">
    <property type="nucleotide sequence ID" value="NZ_BAEG01000037.1"/>
</dbReference>
<dbReference type="PANTHER" id="PTHR11699">
    <property type="entry name" value="ALDEHYDE DEHYDROGENASE-RELATED"/>
    <property type="match status" value="1"/>
</dbReference>
<keyword evidence="9" id="KW-1185">Reference proteome</keyword>
<dbReference type="STRING" id="1077972.ARGLB_037_01180"/>
<feature type="domain" description="Aldehyde dehydrogenase" evidence="7">
    <location>
        <begin position="40"/>
        <end position="489"/>
    </location>
</feature>
<sequence length="497" mass="51769">MSITNIAKASASATGQAVFDYPVHSFINGHVQAPGGGAYLDIIDPGNGAVIGSLADSSAADVEDAVQAAKEAYSDGRWSEKDPEERERILFRLADLVDRDSEILSEVEARDTGKPLAEARLDIAEAAAVLRYFAGWCTKASGTVVPAPREYFATTTREPLGVCVAITPWNYPLPILTYKVAPALAFGNTVVAKPSELASASSVLLAHLAHEAGVPAGVFNVVTGGRTAGEALTSSRDVDKIAFTGSTATGKAVLRAAAETLTPATVELGGKSAQLIFADADLEAAVEGVAAGIWTNAGQICIAGSRVLVQESIKDAFISALTERTGNLALGHSMNPGTDIGPVISEGQLTKIKAFLQEAEEAGATVQTCSTAIPQAGYFLAPTIVTGIPTGHPLASHEVFGPVLAVDTFSDEQDAITKANSTEYGLAAGLWTKDVSRVHRLTRKLEAGTVWANTYGVFHPTLPFGGMKASGFGRELGPQAVEHYTHSKTSVIHLSAS</sequence>
<dbReference type="InterPro" id="IPR016161">
    <property type="entry name" value="Ald_DH/histidinol_DH"/>
</dbReference>